<dbReference type="EMBL" id="HG723899">
    <property type="protein sequence ID" value="CDJ66936.1"/>
    <property type="molecule type" value="Genomic_DNA"/>
</dbReference>
<evidence type="ECO:0000313" key="4">
    <source>
        <dbReference type="Proteomes" id="UP000030754"/>
    </source>
</evidence>
<dbReference type="RefSeq" id="XP_013435403.1">
    <property type="nucleotide sequence ID" value="XM_013579949.1"/>
</dbReference>
<accession>U6MSD5</accession>
<reference evidence="3" key="2">
    <citation type="submission" date="2013-10" db="EMBL/GenBank/DDBJ databases">
        <authorList>
            <person name="Aslett M."/>
        </authorList>
    </citation>
    <scope>NUCLEOTIDE SEQUENCE [LARGE SCALE GENOMIC DNA]</scope>
    <source>
        <strain evidence="3">Houghton</strain>
    </source>
</reference>
<dbReference type="InterPro" id="IPR043128">
    <property type="entry name" value="Rev_trsase/Diguanyl_cyclase"/>
</dbReference>
<dbReference type="InterPro" id="IPR000477">
    <property type="entry name" value="RT_dom"/>
</dbReference>
<dbReference type="InterPro" id="IPR053134">
    <property type="entry name" value="RNA-dir_DNA_polymerase"/>
</dbReference>
<dbReference type="GO" id="GO:0006508">
    <property type="term" value="P:proteolysis"/>
    <property type="evidence" value="ECO:0007669"/>
    <property type="project" value="InterPro"/>
</dbReference>
<dbReference type="Gene3D" id="3.10.10.10">
    <property type="entry name" value="HIV Type 1 Reverse Transcriptase, subunit A, domain 1"/>
    <property type="match status" value="1"/>
</dbReference>
<feature type="compositionally biased region" description="Polar residues" evidence="1">
    <location>
        <begin position="37"/>
        <end position="53"/>
    </location>
</feature>
<evidence type="ECO:0000256" key="1">
    <source>
        <dbReference type="SAM" id="MobiDB-lite"/>
    </source>
</evidence>
<dbReference type="GeneID" id="25472918"/>
<protein>
    <submittedName>
        <fullName evidence="3">OSJNBa0079C19.6 protein, related</fullName>
    </submittedName>
</protein>
<organism evidence="3 4">
    <name type="scientific">Eimeria necatrix</name>
    <dbReference type="NCBI Taxonomy" id="51315"/>
    <lineage>
        <taxon>Eukaryota</taxon>
        <taxon>Sar</taxon>
        <taxon>Alveolata</taxon>
        <taxon>Apicomplexa</taxon>
        <taxon>Conoidasida</taxon>
        <taxon>Coccidia</taxon>
        <taxon>Eucoccidiorida</taxon>
        <taxon>Eimeriorina</taxon>
        <taxon>Eimeriidae</taxon>
        <taxon>Eimeria</taxon>
    </lineage>
</organism>
<dbReference type="Gene3D" id="3.30.70.270">
    <property type="match status" value="1"/>
</dbReference>
<dbReference type="PANTHER" id="PTHR24559:SF451">
    <property type="entry name" value="REVERSE TRANSCRIPTASE"/>
    <property type="match status" value="1"/>
</dbReference>
<dbReference type="PANTHER" id="PTHR24559">
    <property type="entry name" value="TRANSPOSON TY3-I GAG-POL POLYPROTEIN"/>
    <property type="match status" value="1"/>
</dbReference>
<dbReference type="Pfam" id="PF00078">
    <property type="entry name" value="RVT_1"/>
    <property type="match status" value="1"/>
</dbReference>
<feature type="domain" description="Reverse transcriptase" evidence="2">
    <location>
        <begin position="488"/>
        <end position="552"/>
    </location>
</feature>
<feature type="region of interest" description="Disordered" evidence="1">
    <location>
        <begin position="1"/>
        <end position="82"/>
    </location>
</feature>
<dbReference type="SUPFAM" id="SSF56672">
    <property type="entry name" value="DNA/RNA polymerases"/>
    <property type="match status" value="1"/>
</dbReference>
<dbReference type="Gene3D" id="2.40.70.10">
    <property type="entry name" value="Acid Proteases"/>
    <property type="match status" value="1"/>
</dbReference>
<gene>
    <name evidence="3" type="ORF">ENH_00027500</name>
</gene>
<proteinExistence type="predicted"/>
<sequence length="562" mass="62919">MCAVATGPNSIPVSPDWEKRLRMGTERKRTEGPDVGETQQPPADQSHAETTSPIKEWSRRRMDRSGEQNDATTEGDRSQDAGTKELQWWREQRVQEDATPQGTLCSVGMTAVLRVEVAGNQCEALLDTGASRSFISPGAAERLQLRTRKLPEEHVFTVANGAQLRIDRVVKGLTMWCGTARLAGDFLVGPVPYDLVVGLDWLTKHRVAWYFQSDKLRTYVDGQWCDLPVVRATEATQRNGSTQGSRQRTPAEQAYDILAKQVADMTREEATALLRPPTKKYKPPSRGKRKAVIAALSQQVSESAAFVRHPLQGLYVILALPAMETDVALRLVEERQGALCCALVDCSPSNPHRQCLKALPASAYPDDEETSPWPTAKLEYSKFDTWLTSEEAQETPRVILEVLCANRAVFPDKLPTGLPPKRPHDHRILLVPGKLPTKSAIYRMTPEQLLFHNQEIAKLSANGWIGPTYSPICAPTIMVDKRSDETGERKMRMVVNYRELNALTIAPDFPLPPIQTILEMLGGARYFSTLDLESGFHQIRMAKEDRWKTAFRSVMGLFEYKV</sequence>
<dbReference type="Pfam" id="PF13650">
    <property type="entry name" value="Asp_protease_2"/>
    <property type="match status" value="1"/>
</dbReference>
<dbReference type="CDD" id="cd00303">
    <property type="entry name" value="retropepsin_like"/>
    <property type="match status" value="1"/>
</dbReference>
<dbReference type="InterPro" id="IPR043502">
    <property type="entry name" value="DNA/RNA_pol_sf"/>
</dbReference>
<reference evidence="3" key="1">
    <citation type="submission" date="2013-10" db="EMBL/GenBank/DDBJ databases">
        <title>Genomic analysis of the causative agents of coccidiosis in chickens.</title>
        <authorList>
            <person name="Reid A.J."/>
            <person name="Blake D."/>
            <person name="Billington K."/>
            <person name="Browne H."/>
            <person name="Dunn M."/>
            <person name="Hung S."/>
            <person name="Kawahara F."/>
            <person name="Miranda-Saavedra D."/>
            <person name="Mourier T."/>
            <person name="Nagra H."/>
            <person name="Otto T.D."/>
            <person name="Rawlings N."/>
            <person name="Sanchez A."/>
            <person name="Sanders M."/>
            <person name="Subramaniam C."/>
            <person name="Tay Y."/>
            <person name="Dear P."/>
            <person name="Doerig C."/>
            <person name="Gruber A."/>
            <person name="Parkinson J."/>
            <person name="Shirley M."/>
            <person name="Wan K.L."/>
            <person name="Berriman M."/>
            <person name="Tomley F."/>
            <person name="Pain A."/>
        </authorList>
    </citation>
    <scope>NUCLEOTIDE SEQUENCE [LARGE SCALE GENOMIC DNA]</scope>
    <source>
        <strain evidence="3">Houghton</strain>
    </source>
</reference>
<dbReference type="VEuPathDB" id="ToxoDB:ENH_00027500"/>
<feature type="compositionally biased region" description="Basic and acidic residues" evidence="1">
    <location>
        <begin position="16"/>
        <end position="32"/>
    </location>
</feature>
<dbReference type="Proteomes" id="UP000030754">
    <property type="component" value="Unassembled WGS sequence"/>
</dbReference>
<dbReference type="InterPro" id="IPR021109">
    <property type="entry name" value="Peptidase_aspartic_dom_sf"/>
</dbReference>
<feature type="non-terminal residue" evidence="3">
    <location>
        <position position="562"/>
    </location>
</feature>
<dbReference type="AlphaFoldDB" id="U6MSD5"/>
<dbReference type="PROSITE" id="PS00141">
    <property type="entry name" value="ASP_PROTEASE"/>
    <property type="match status" value="1"/>
</dbReference>
<evidence type="ECO:0000259" key="2">
    <source>
        <dbReference type="Pfam" id="PF00078"/>
    </source>
</evidence>
<keyword evidence="4" id="KW-1185">Reference proteome</keyword>
<dbReference type="OrthoDB" id="347886at2759"/>
<dbReference type="CDD" id="cd01647">
    <property type="entry name" value="RT_LTR"/>
    <property type="match status" value="1"/>
</dbReference>
<dbReference type="GO" id="GO:0004190">
    <property type="term" value="F:aspartic-type endopeptidase activity"/>
    <property type="evidence" value="ECO:0007669"/>
    <property type="project" value="InterPro"/>
</dbReference>
<evidence type="ECO:0000313" key="3">
    <source>
        <dbReference type="EMBL" id="CDJ66936.1"/>
    </source>
</evidence>
<name>U6MSD5_9EIME</name>
<feature type="compositionally biased region" description="Basic and acidic residues" evidence="1">
    <location>
        <begin position="56"/>
        <end position="67"/>
    </location>
</feature>
<dbReference type="SUPFAM" id="SSF50630">
    <property type="entry name" value="Acid proteases"/>
    <property type="match status" value="1"/>
</dbReference>
<dbReference type="InterPro" id="IPR001969">
    <property type="entry name" value="Aspartic_peptidase_AS"/>
</dbReference>